<dbReference type="SUPFAM" id="SSF53448">
    <property type="entry name" value="Nucleotide-diphospho-sugar transferases"/>
    <property type="match status" value="1"/>
</dbReference>
<dbReference type="InterPro" id="IPR029044">
    <property type="entry name" value="Nucleotide-diphossugar_trans"/>
</dbReference>
<evidence type="ECO:0000256" key="1">
    <source>
        <dbReference type="SAM" id="MobiDB-lite"/>
    </source>
</evidence>
<evidence type="ECO:0008006" key="4">
    <source>
        <dbReference type="Google" id="ProtNLM"/>
    </source>
</evidence>
<gene>
    <name evidence="2" type="ORF">GCM10011378_28850</name>
</gene>
<protein>
    <recommendedName>
        <fullName evidence="4">Nucleotide-diphospho-sugar transferase domain-containing protein</fullName>
    </recommendedName>
</protein>
<organism evidence="2 3">
    <name type="scientific">Hymenobacter glacieicola</name>
    <dbReference type="NCBI Taxonomy" id="1562124"/>
    <lineage>
        <taxon>Bacteria</taxon>
        <taxon>Pseudomonadati</taxon>
        <taxon>Bacteroidota</taxon>
        <taxon>Cytophagia</taxon>
        <taxon>Cytophagales</taxon>
        <taxon>Hymenobacteraceae</taxon>
        <taxon>Hymenobacter</taxon>
    </lineage>
</organism>
<accession>A0ABQ1X2I1</accession>
<name>A0ABQ1X2I1_9BACT</name>
<dbReference type="EMBL" id="BMGS01000007">
    <property type="protein sequence ID" value="GGG50909.1"/>
    <property type="molecule type" value="Genomic_DNA"/>
</dbReference>
<keyword evidence="3" id="KW-1185">Reference proteome</keyword>
<proteinExistence type="predicted"/>
<evidence type="ECO:0000313" key="2">
    <source>
        <dbReference type="EMBL" id="GGG50909.1"/>
    </source>
</evidence>
<sequence length="362" mass="41620">MKNFIVLSYGRQNEYQRAVFAVLSFWAWYRGDRASVQTIIYTDNPAYFQPYLAGLPVHYELLTPEQLTYMKGPARYVHRVKVRLLELIFARFPARDILYIDTDTFFVADPAALLARLGPGTSLMHQPEYLLQDAVGVFAEFGQQHYPEQLLELLAREAFRVAGQPTRFYSRQMAWNSGVLGLSCQHADLLPDVLALTDTFFARTRWFVSEQLAFSLVLQNQTQLLGCQAYLLHYWGRQQKGLMDAQLALLLRAGFQQAPLPERLRQVRQLTGPWQRRVEADRLREGALYAFANRQPTAGLKYTLKSLIKAPFSRYFLHRLLVMGRRTLAPVPTAKPAHHPGRSEPARFTPKAWGQVTRSRSE</sequence>
<dbReference type="RefSeq" id="WP_188558559.1">
    <property type="nucleotide sequence ID" value="NZ_BMGS01000007.1"/>
</dbReference>
<evidence type="ECO:0000313" key="3">
    <source>
        <dbReference type="Proteomes" id="UP000601361"/>
    </source>
</evidence>
<comment type="caution">
    <text evidence="2">The sequence shown here is derived from an EMBL/GenBank/DDBJ whole genome shotgun (WGS) entry which is preliminary data.</text>
</comment>
<dbReference type="Proteomes" id="UP000601361">
    <property type="component" value="Unassembled WGS sequence"/>
</dbReference>
<feature type="region of interest" description="Disordered" evidence="1">
    <location>
        <begin position="332"/>
        <end position="362"/>
    </location>
</feature>
<reference evidence="3" key="1">
    <citation type="journal article" date="2019" name="Int. J. Syst. Evol. Microbiol.">
        <title>The Global Catalogue of Microorganisms (GCM) 10K type strain sequencing project: providing services to taxonomists for standard genome sequencing and annotation.</title>
        <authorList>
            <consortium name="The Broad Institute Genomics Platform"/>
            <consortium name="The Broad Institute Genome Sequencing Center for Infectious Disease"/>
            <person name="Wu L."/>
            <person name="Ma J."/>
        </authorList>
    </citation>
    <scope>NUCLEOTIDE SEQUENCE [LARGE SCALE GENOMIC DNA]</scope>
    <source>
        <strain evidence="3">CGMCC 1.12990</strain>
    </source>
</reference>